<dbReference type="PROSITE" id="PS50850">
    <property type="entry name" value="MFS"/>
    <property type="match status" value="1"/>
</dbReference>
<feature type="transmembrane region" description="Helical" evidence="7">
    <location>
        <begin position="95"/>
        <end position="114"/>
    </location>
</feature>
<evidence type="ECO:0000256" key="4">
    <source>
        <dbReference type="ARBA" id="ARBA00022692"/>
    </source>
</evidence>
<dbReference type="STRING" id="706191.PANA_3269"/>
<evidence type="ECO:0000313" key="9">
    <source>
        <dbReference type="EMBL" id="ADD78436.1"/>
    </source>
</evidence>
<keyword evidence="3" id="KW-0813">Transport</keyword>
<dbReference type="AlphaFoldDB" id="D4GMG8"/>
<dbReference type="PANTHER" id="PTHR48023:SF4">
    <property type="entry name" value="D-XYLOSE-PROTON SYMPORTER-LIKE 2"/>
    <property type="match status" value="1"/>
</dbReference>
<gene>
    <name evidence="9" type="primary">iolT</name>
    <name evidence="9" type="ordered locus">PANA_3269</name>
</gene>
<evidence type="ECO:0000256" key="2">
    <source>
        <dbReference type="ARBA" id="ARBA00010992"/>
    </source>
</evidence>
<comment type="similarity">
    <text evidence="2">Belongs to the major facilitator superfamily. Sugar transporter (TC 2.A.1.1) family.</text>
</comment>
<dbReference type="eggNOG" id="COG2814">
    <property type="taxonomic scope" value="Bacteria"/>
</dbReference>
<proteinExistence type="inferred from homology"/>
<reference evidence="9 10" key="1">
    <citation type="journal article" date="2010" name="J. Bacteriol.">
        <title>Genome sequence of Pantoea ananatis LMG20103, the causative agent of Eucalyptus blight and dieback.</title>
        <authorList>
            <person name="De Maayer P."/>
            <person name="Chan W.Y."/>
            <person name="Venter S.N."/>
            <person name="Toth I.K."/>
            <person name="Birch P.R."/>
            <person name="Joubert F."/>
            <person name="Coutinho T.A."/>
        </authorList>
    </citation>
    <scope>NUCLEOTIDE SEQUENCE [LARGE SCALE GENOMIC DNA]</scope>
    <source>
        <strain evidence="9 10">LMG 20103</strain>
    </source>
</reference>
<feature type="transmembrane region" description="Helical" evidence="7">
    <location>
        <begin position="64"/>
        <end position="83"/>
    </location>
</feature>
<evidence type="ECO:0000313" key="10">
    <source>
        <dbReference type="Proteomes" id="UP000001702"/>
    </source>
</evidence>
<dbReference type="SUPFAM" id="SSF103473">
    <property type="entry name" value="MFS general substrate transporter"/>
    <property type="match status" value="1"/>
</dbReference>
<organism evidence="9 10">
    <name type="scientific">Pantoea ananatis (strain LMG 20103)</name>
    <dbReference type="NCBI Taxonomy" id="706191"/>
    <lineage>
        <taxon>Bacteria</taxon>
        <taxon>Pseudomonadati</taxon>
        <taxon>Pseudomonadota</taxon>
        <taxon>Gammaproteobacteria</taxon>
        <taxon>Enterobacterales</taxon>
        <taxon>Erwiniaceae</taxon>
        <taxon>Pantoea</taxon>
    </lineage>
</organism>
<evidence type="ECO:0000256" key="6">
    <source>
        <dbReference type="ARBA" id="ARBA00023136"/>
    </source>
</evidence>
<accession>D4GMG8</accession>
<name>D4GMG8_PANAM</name>
<evidence type="ECO:0000256" key="1">
    <source>
        <dbReference type="ARBA" id="ARBA00004370"/>
    </source>
</evidence>
<keyword evidence="4 7" id="KW-0812">Transmembrane</keyword>
<dbReference type="InterPro" id="IPR050820">
    <property type="entry name" value="MFS_Sugar_Transporter"/>
</dbReference>
<feature type="domain" description="Major facilitator superfamily (MFS) profile" evidence="8">
    <location>
        <begin position="1"/>
        <end position="149"/>
    </location>
</feature>
<dbReference type="EMBL" id="CP001875">
    <property type="protein sequence ID" value="ADD78436.1"/>
    <property type="molecule type" value="Genomic_DNA"/>
</dbReference>
<dbReference type="Proteomes" id="UP000001702">
    <property type="component" value="Chromosome"/>
</dbReference>
<dbReference type="GO" id="GO:0022857">
    <property type="term" value="F:transmembrane transporter activity"/>
    <property type="evidence" value="ECO:0007669"/>
    <property type="project" value="InterPro"/>
</dbReference>
<evidence type="ECO:0000256" key="7">
    <source>
        <dbReference type="SAM" id="Phobius"/>
    </source>
</evidence>
<evidence type="ECO:0000256" key="3">
    <source>
        <dbReference type="ARBA" id="ARBA00022448"/>
    </source>
</evidence>
<dbReference type="HOGENOM" id="CLU_001265_30_9_6"/>
<feature type="transmembrane region" description="Helical" evidence="7">
    <location>
        <begin position="21"/>
        <end position="44"/>
    </location>
</feature>
<dbReference type="InterPro" id="IPR020846">
    <property type="entry name" value="MFS_dom"/>
</dbReference>
<dbReference type="InterPro" id="IPR005828">
    <property type="entry name" value="MFS_sugar_transport-like"/>
</dbReference>
<dbReference type="Pfam" id="PF00083">
    <property type="entry name" value="Sugar_tr"/>
    <property type="match status" value="1"/>
</dbReference>
<keyword evidence="6 7" id="KW-0472">Membrane</keyword>
<dbReference type="KEGG" id="pam:PANA_3269"/>
<dbReference type="GO" id="GO:0016020">
    <property type="term" value="C:membrane"/>
    <property type="evidence" value="ECO:0007669"/>
    <property type="project" value="UniProtKB-SubCell"/>
</dbReference>
<dbReference type="PANTHER" id="PTHR48023">
    <property type="entry name" value="D-XYLOSE-PROTON SYMPORTER-LIKE 2"/>
    <property type="match status" value="1"/>
</dbReference>
<comment type="subcellular location">
    <subcellularLocation>
        <location evidence="1">Membrane</location>
    </subcellularLocation>
</comment>
<evidence type="ECO:0000259" key="8">
    <source>
        <dbReference type="PROSITE" id="PS50850"/>
    </source>
</evidence>
<keyword evidence="10" id="KW-1185">Reference proteome</keyword>
<sequence length="182" mass="20312">MVSVLMTFVRIWMLGKVGCRTMVMTGQFGCTACLIFIGMVSYLLPETVNGQPDALRPYRVLAGMLMFLSFQQGALSAVTWLLLSEIFPTRLRGIFMGGTVFAMWIGNFLISLFFPRLLAGVGLASTFFIFAAIGLFGAIFVIKCVPETRNRSLEQIEHDLKGWLDDENRHTADHAVFVSKSR</sequence>
<evidence type="ECO:0000256" key="5">
    <source>
        <dbReference type="ARBA" id="ARBA00022989"/>
    </source>
</evidence>
<protein>
    <submittedName>
        <fullName evidence="9">IolT</fullName>
    </submittedName>
</protein>
<dbReference type="GO" id="GO:1904659">
    <property type="term" value="P:D-glucose transmembrane transport"/>
    <property type="evidence" value="ECO:0007669"/>
    <property type="project" value="TreeGrafter"/>
</dbReference>
<dbReference type="InterPro" id="IPR036259">
    <property type="entry name" value="MFS_trans_sf"/>
</dbReference>
<dbReference type="Gene3D" id="1.20.1250.20">
    <property type="entry name" value="MFS general substrate transporter like domains"/>
    <property type="match status" value="1"/>
</dbReference>
<feature type="transmembrane region" description="Helical" evidence="7">
    <location>
        <begin position="120"/>
        <end position="142"/>
    </location>
</feature>
<keyword evidence="5 7" id="KW-1133">Transmembrane helix</keyword>